<dbReference type="Proteomes" id="UP001500016">
    <property type="component" value="Unassembled WGS sequence"/>
</dbReference>
<protein>
    <recommendedName>
        <fullName evidence="4">ESX-1 secretion-associated protein</fullName>
    </recommendedName>
</protein>
<keyword evidence="3" id="KW-1185">Reference proteome</keyword>
<evidence type="ECO:0000256" key="1">
    <source>
        <dbReference type="SAM" id="MobiDB-lite"/>
    </source>
</evidence>
<gene>
    <name evidence="2" type="ORF">GCM10009801_72440</name>
</gene>
<evidence type="ECO:0008006" key="4">
    <source>
        <dbReference type="Google" id="ProtNLM"/>
    </source>
</evidence>
<evidence type="ECO:0000313" key="3">
    <source>
        <dbReference type="Proteomes" id="UP001500016"/>
    </source>
</evidence>
<feature type="region of interest" description="Disordered" evidence="1">
    <location>
        <begin position="1"/>
        <end position="33"/>
    </location>
</feature>
<comment type="caution">
    <text evidence="2">The sequence shown here is derived from an EMBL/GenBank/DDBJ whole genome shotgun (WGS) entry which is preliminary data.</text>
</comment>
<proteinExistence type="predicted"/>
<feature type="compositionally biased region" description="Gly residues" evidence="1">
    <location>
        <begin position="1"/>
        <end position="28"/>
    </location>
</feature>
<organism evidence="2 3">
    <name type="scientific">Streptomyces albiaxialis</name>
    <dbReference type="NCBI Taxonomy" id="329523"/>
    <lineage>
        <taxon>Bacteria</taxon>
        <taxon>Bacillati</taxon>
        <taxon>Actinomycetota</taxon>
        <taxon>Actinomycetes</taxon>
        <taxon>Kitasatosporales</taxon>
        <taxon>Streptomycetaceae</taxon>
        <taxon>Streptomyces</taxon>
    </lineage>
</organism>
<name>A0ABN2WWJ5_9ACTN</name>
<reference evidence="2 3" key="1">
    <citation type="journal article" date="2019" name="Int. J. Syst. Evol. Microbiol.">
        <title>The Global Catalogue of Microorganisms (GCM) 10K type strain sequencing project: providing services to taxonomists for standard genome sequencing and annotation.</title>
        <authorList>
            <consortium name="The Broad Institute Genomics Platform"/>
            <consortium name="The Broad Institute Genome Sequencing Center for Infectious Disease"/>
            <person name="Wu L."/>
            <person name="Ma J."/>
        </authorList>
    </citation>
    <scope>NUCLEOTIDE SEQUENCE [LARGE SCALE GENOMIC DNA]</scope>
    <source>
        <strain evidence="2 3">JCM 15478</strain>
    </source>
</reference>
<evidence type="ECO:0000313" key="2">
    <source>
        <dbReference type="EMBL" id="GAA2100156.1"/>
    </source>
</evidence>
<sequence>MELNGAGGGGDGGSGGSPDGGGSSGGGASDLTVHDDELGRIGNLAFGLHGRLQKAGDEARVTTHDAAIYLLNDGGLDDLANAMLKVNDNWGTQVATLKRGFALISNHLDFTRKAHTEDERDIETGLGAAAQKKEFSRIQGLIHNNDTAQA</sequence>
<accession>A0ABN2WWJ5</accession>
<dbReference type="EMBL" id="BAAAPE010000022">
    <property type="protein sequence ID" value="GAA2100156.1"/>
    <property type="molecule type" value="Genomic_DNA"/>
</dbReference>